<dbReference type="GO" id="GO:0031417">
    <property type="term" value="C:NatC complex"/>
    <property type="evidence" value="ECO:0007669"/>
    <property type="project" value="InterPro"/>
</dbReference>
<evidence type="ECO:0000313" key="3">
    <source>
        <dbReference type="Proteomes" id="UP000267251"/>
    </source>
</evidence>
<evidence type="ECO:0000313" key="2">
    <source>
        <dbReference type="EMBL" id="RKP14696.1"/>
    </source>
</evidence>
<name>A0A4P9Y6H6_9FUNG</name>
<dbReference type="Pfam" id="PF01423">
    <property type="entry name" value="LSM"/>
    <property type="match status" value="1"/>
</dbReference>
<protein>
    <recommendedName>
        <fullName evidence="1">Sm domain-containing protein</fullName>
    </recommendedName>
</protein>
<organism evidence="2 3">
    <name type="scientific">Piptocephalis cylindrospora</name>
    <dbReference type="NCBI Taxonomy" id="1907219"/>
    <lineage>
        <taxon>Eukaryota</taxon>
        <taxon>Fungi</taxon>
        <taxon>Fungi incertae sedis</taxon>
        <taxon>Zoopagomycota</taxon>
        <taxon>Zoopagomycotina</taxon>
        <taxon>Zoopagomycetes</taxon>
        <taxon>Zoopagales</taxon>
        <taxon>Piptocephalidaceae</taxon>
        <taxon>Piptocephalis</taxon>
    </lineage>
</organism>
<dbReference type="AlphaFoldDB" id="A0A4P9Y6H6"/>
<gene>
    <name evidence="2" type="ORF">BJ684DRAFT_18912</name>
</gene>
<dbReference type="InterPro" id="IPR010920">
    <property type="entry name" value="LSM_dom_sf"/>
</dbReference>
<proteinExistence type="predicted"/>
<dbReference type="CDD" id="cd06168">
    <property type="entry name" value="LSMD1"/>
    <property type="match status" value="1"/>
</dbReference>
<accession>A0A4P9Y6H6</accession>
<dbReference type="EMBL" id="KZ987801">
    <property type="protein sequence ID" value="RKP14696.1"/>
    <property type="molecule type" value="Genomic_DNA"/>
</dbReference>
<feature type="domain" description="Sm" evidence="1">
    <location>
        <begin position="18"/>
        <end position="73"/>
    </location>
</feature>
<dbReference type="Proteomes" id="UP000267251">
    <property type="component" value="Unassembled WGS sequence"/>
</dbReference>
<dbReference type="InterPro" id="IPR034110">
    <property type="entry name" value="LSMD1_Sm"/>
</dbReference>
<evidence type="ECO:0000259" key="1">
    <source>
        <dbReference type="Pfam" id="PF01423"/>
    </source>
</evidence>
<dbReference type="InterPro" id="IPR001163">
    <property type="entry name" value="Sm_dom_euk/arc"/>
</dbReference>
<dbReference type="SUPFAM" id="SSF50182">
    <property type="entry name" value="Sm-like ribonucleoproteins"/>
    <property type="match status" value="1"/>
</dbReference>
<keyword evidence="3" id="KW-1185">Reference proteome</keyword>
<dbReference type="Gene3D" id="2.30.30.100">
    <property type="match status" value="1"/>
</dbReference>
<reference evidence="3" key="1">
    <citation type="journal article" date="2018" name="Nat. Microbiol.">
        <title>Leveraging single-cell genomics to expand the fungal tree of life.</title>
        <authorList>
            <person name="Ahrendt S.R."/>
            <person name="Quandt C.A."/>
            <person name="Ciobanu D."/>
            <person name="Clum A."/>
            <person name="Salamov A."/>
            <person name="Andreopoulos B."/>
            <person name="Cheng J.F."/>
            <person name="Woyke T."/>
            <person name="Pelin A."/>
            <person name="Henrissat B."/>
            <person name="Reynolds N.K."/>
            <person name="Benny G.L."/>
            <person name="Smith M.E."/>
            <person name="James T.Y."/>
            <person name="Grigoriev I.V."/>
        </authorList>
    </citation>
    <scope>NUCLEOTIDE SEQUENCE [LARGE SCALE GENOMIC DNA]</scope>
</reference>
<dbReference type="OrthoDB" id="368909at2759"/>
<sequence>MSTLPTTSQEDPRESVRELTGCISKMARVHISDGRSFEGQFLGVDGHQNLLLAEALECNQDTKRFVGLVMVPGKYLERFEVARGPFEI</sequence>